<evidence type="ECO:0000313" key="3">
    <source>
        <dbReference type="Proteomes" id="UP000248423"/>
    </source>
</evidence>
<protein>
    <submittedName>
        <fullName evidence="2">Uncharacterized protein</fullName>
    </submittedName>
</protein>
<feature type="region of interest" description="Disordered" evidence="1">
    <location>
        <begin position="1"/>
        <end position="90"/>
    </location>
</feature>
<dbReference type="AlphaFoldDB" id="A0A319EZB0"/>
<evidence type="ECO:0000313" key="2">
    <source>
        <dbReference type="EMBL" id="PYI07829.1"/>
    </source>
</evidence>
<name>A0A319EZB0_ASPSB</name>
<evidence type="ECO:0000256" key="1">
    <source>
        <dbReference type="SAM" id="MobiDB-lite"/>
    </source>
</evidence>
<feature type="compositionally biased region" description="Basic and acidic residues" evidence="1">
    <location>
        <begin position="64"/>
        <end position="77"/>
    </location>
</feature>
<dbReference type="Proteomes" id="UP000248423">
    <property type="component" value="Unassembled WGS sequence"/>
</dbReference>
<dbReference type="EMBL" id="KZ826339">
    <property type="protein sequence ID" value="PYI07829.1"/>
    <property type="molecule type" value="Genomic_DNA"/>
</dbReference>
<reference evidence="2 3" key="1">
    <citation type="submission" date="2018-02" db="EMBL/GenBank/DDBJ databases">
        <title>The genomes of Aspergillus section Nigri reveals drivers in fungal speciation.</title>
        <authorList>
            <consortium name="DOE Joint Genome Institute"/>
            <person name="Vesth T.C."/>
            <person name="Nybo J."/>
            <person name="Theobald S."/>
            <person name="Brandl J."/>
            <person name="Frisvad J.C."/>
            <person name="Nielsen K.F."/>
            <person name="Lyhne E.K."/>
            <person name="Kogle M.E."/>
            <person name="Kuo A."/>
            <person name="Riley R."/>
            <person name="Clum A."/>
            <person name="Nolan M."/>
            <person name="Lipzen A."/>
            <person name="Salamov A."/>
            <person name="Henrissat B."/>
            <person name="Wiebenga A."/>
            <person name="De vries R.P."/>
            <person name="Grigoriev I.V."/>
            <person name="Mortensen U.H."/>
            <person name="Andersen M.R."/>
            <person name="Baker S.E."/>
        </authorList>
    </citation>
    <scope>NUCLEOTIDE SEQUENCE [LARGE SCALE GENOMIC DNA]</scope>
    <source>
        <strain evidence="2 3">CBS 121057</strain>
    </source>
</reference>
<organism evidence="2 3">
    <name type="scientific">Aspergillus sclerotiicarbonarius (strain CBS 121057 / IBT 28362)</name>
    <dbReference type="NCBI Taxonomy" id="1448318"/>
    <lineage>
        <taxon>Eukaryota</taxon>
        <taxon>Fungi</taxon>
        <taxon>Dikarya</taxon>
        <taxon>Ascomycota</taxon>
        <taxon>Pezizomycotina</taxon>
        <taxon>Eurotiomycetes</taxon>
        <taxon>Eurotiomycetidae</taxon>
        <taxon>Eurotiales</taxon>
        <taxon>Aspergillaceae</taxon>
        <taxon>Aspergillus</taxon>
        <taxon>Aspergillus subgen. Circumdati</taxon>
    </lineage>
</organism>
<feature type="compositionally biased region" description="Low complexity" evidence="1">
    <location>
        <begin position="1"/>
        <end position="38"/>
    </location>
</feature>
<feature type="region of interest" description="Disordered" evidence="1">
    <location>
        <begin position="131"/>
        <end position="166"/>
    </location>
</feature>
<dbReference type="VEuPathDB" id="FungiDB:BO78DRAFT_85346"/>
<dbReference type="OrthoDB" id="10570592at2759"/>
<keyword evidence="3" id="KW-1185">Reference proteome</keyword>
<sequence length="166" mass="17568">MSTQTQTQTPQTTTTTATSSTSTSTPISPQSSQSPPTSDDSNTITWEHVEHAPSAPQPTDDSIEERISRLPGRDIHVRSTAHPQSSHDSIEERIARLPGRDIHVRDTATGTAAVDIGMQAQSYYGDVPVSGNVPAIRTFPPSPPSGYGEGERGREDGGVSGGCRTS</sequence>
<proteinExistence type="predicted"/>
<gene>
    <name evidence="2" type="ORF">BO78DRAFT_85346</name>
</gene>
<accession>A0A319EZB0</accession>